<dbReference type="KEGG" id="bcel:BcellWH2_00293"/>
<keyword evidence="1" id="KW-0812">Transmembrane</keyword>
<evidence type="ECO:0000313" key="3">
    <source>
        <dbReference type="Proteomes" id="UP000061809"/>
    </source>
</evidence>
<name>A0A0P0GKI5_9BACE</name>
<dbReference type="SUPFAM" id="SSF69360">
    <property type="entry name" value="Cell wall binding repeat"/>
    <property type="match status" value="1"/>
</dbReference>
<dbReference type="InterPro" id="IPR032774">
    <property type="entry name" value="WG_beta_rep"/>
</dbReference>
<evidence type="ECO:0000256" key="1">
    <source>
        <dbReference type="SAM" id="Phobius"/>
    </source>
</evidence>
<organism evidence="2 3">
    <name type="scientific">Bacteroides cellulosilyticus</name>
    <dbReference type="NCBI Taxonomy" id="246787"/>
    <lineage>
        <taxon>Bacteria</taxon>
        <taxon>Pseudomonadati</taxon>
        <taxon>Bacteroidota</taxon>
        <taxon>Bacteroidia</taxon>
        <taxon>Bacteroidales</taxon>
        <taxon>Bacteroidaceae</taxon>
        <taxon>Bacteroides</taxon>
    </lineage>
</organism>
<sequence length="392" mass="45023">MKKRISFKLFFTVLWRGICQVFGFIGRLFGYKDESTYAKVVWRIFAGCVTMLVALFTIALTYSFVDEVVYDKWIRPHTMKALVYDEKHISNHVVFQQIYYSDKGRLYDKNKGIVLLEDVDWVVTSDDKDSLAVFSKDGKRGYINRFTGKVAIPLSFTRAWIFSEGLAAVEKDGELMFIDHSGKVVIDKDFQVHFDDPKYAFKNGYCMVKNPVDGKMGLIDRSGNWALDAEYDNLFNNDGFWQVEKDRRVGLYTADMDLLFPVENTAIYVYNDCIEVRHADHIARRYDHKGNITVNFVIDDVNNLIYETTELRNNTESSDDGCTDSKVYGIANCQQYLVRSGDYNSSDYYGLLNRNGEIVTPPIYTSIEAIGKDLYLCQPDGVIVNDKGEIVE</sequence>
<dbReference type="PANTHER" id="PTHR37841">
    <property type="entry name" value="GLR2918 PROTEIN"/>
    <property type="match status" value="1"/>
</dbReference>
<reference evidence="2 3" key="1">
    <citation type="journal article" date="2015" name="Science">
        <title>Genetic determinants of in vivo fitness and diet responsiveness in multiple human gut Bacteroides.</title>
        <authorList>
            <person name="Wu M."/>
            <person name="McNulty N.P."/>
            <person name="Rodionov D.A."/>
            <person name="Khoroshkin M.S."/>
            <person name="Griffin N.W."/>
            <person name="Cheng J."/>
            <person name="Latreille P."/>
            <person name="Kerstetter R.A."/>
            <person name="Terrapon N."/>
            <person name="Henrissat B."/>
            <person name="Osterman A.L."/>
            <person name="Gordon J.I."/>
        </authorList>
    </citation>
    <scope>NUCLEOTIDE SEQUENCE [LARGE SCALE GENOMIC DNA]</scope>
    <source>
        <strain evidence="2 3">WH2</strain>
    </source>
</reference>
<dbReference type="Pfam" id="PF14903">
    <property type="entry name" value="WG_beta_rep"/>
    <property type="match status" value="3"/>
</dbReference>
<dbReference type="RefSeq" id="WP_029426920.1">
    <property type="nucleotide sequence ID" value="NZ_CP012801.1"/>
</dbReference>
<evidence type="ECO:0000313" key="2">
    <source>
        <dbReference type="EMBL" id="ALJ57569.1"/>
    </source>
</evidence>
<dbReference type="Proteomes" id="UP000061809">
    <property type="component" value="Chromosome"/>
</dbReference>
<dbReference type="PANTHER" id="PTHR37841:SF1">
    <property type="entry name" value="DUF3298 DOMAIN-CONTAINING PROTEIN"/>
    <property type="match status" value="1"/>
</dbReference>
<keyword evidence="1" id="KW-0472">Membrane</keyword>
<dbReference type="AlphaFoldDB" id="A0A0P0GKI5"/>
<proteinExistence type="predicted"/>
<dbReference type="EMBL" id="CP012801">
    <property type="protein sequence ID" value="ALJ57569.1"/>
    <property type="molecule type" value="Genomic_DNA"/>
</dbReference>
<feature type="transmembrane region" description="Helical" evidence="1">
    <location>
        <begin position="7"/>
        <end position="29"/>
    </location>
</feature>
<gene>
    <name evidence="2" type="ORF">BcellWH2_00293</name>
</gene>
<protein>
    <submittedName>
        <fullName evidence="2">KWG Leptospira</fullName>
    </submittedName>
</protein>
<keyword evidence="1" id="KW-1133">Transmembrane helix</keyword>
<feature type="transmembrane region" description="Helical" evidence="1">
    <location>
        <begin position="41"/>
        <end position="65"/>
    </location>
</feature>
<accession>A0A0P0GKI5</accession>
<dbReference type="PATRIC" id="fig|246787.4.peg.306"/>